<name>A0ABU3QB30_9SPHN</name>
<dbReference type="InterPro" id="IPR016181">
    <property type="entry name" value="Acyl_CoA_acyltransferase"/>
</dbReference>
<reference evidence="2 3" key="1">
    <citation type="submission" date="2023-05" db="EMBL/GenBank/DDBJ databases">
        <authorList>
            <person name="Guo Y."/>
        </authorList>
    </citation>
    <scope>NUCLEOTIDE SEQUENCE [LARGE SCALE GENOMIC DNA]</scope>
    <source>
        <strain evidence="2 3">GR2756</strain>
    </source>
</reference>
<sequence>MRMDPFTIRWAGPADHEALGEVVFDAVRNGRSFYDEAQRKAWAAAPPKGEAWDARLGAQEIVAVEAPGRIVGFMSLAGHGYVDFAYIRPEAQGSGLFARMLAMIEGRARAKGETRLWVHASLMAEPAFAAHGFALVLRERVTIGDQLLDRCEMEKYLDPPGVG</sequence>
<dbReference type="SUPFAM" id="SSF55729">
    <property type="entry name" value="Acyl-CoA N-acyltransferases (Nat)"/>
    <property type="match status" value="1"/>
</dbReference>
<dbReference type="GO" id="GO:0016746">
    <property type="term" value="F:acyltransferase activity"/>
    <property type="evidence" value="ECO:0007669"/>
    <property type="project" value="UniProtKB-KW"/>
</dbReference>
<dbReference type="InterPro" id="IPR000182">
    <property type="entry name" value="GNAT_dom"/>
</dbReference>
<keyword evidence="2" id="KW-0012">Acyltransferase</keyword>
<dbReference type="Gene3D" id="3.40.630.30">
    <property type="match status" value="1"/>
</dbReference>
<dbReference type="CDD" id="cd04301">
    <property type="entry name" value="NAT_SF"/>
    <property type="match status" value="1"/>
</dbReference>
<evidence type="ECO:0000259" key="1">
    <source>
        <dbReference type="PROSITE" id="PS51186"/>
    </source>
</evidence>
<comment type="caution">
    <text evidence="2">The sequence shown here is derived from an EMBL/GenBank/DDBJ whole genome shotgun (WGS) entry which is preliminary data.</text>
</comment>
<proteinExistence type="predicted"/>
<evidence type="ECO:0000313" key="2">
    <source>
        <dbReference type="EMBL" id="MDT9600586.1"/>
    </source>
</evidence>
<dbReference type="InterPro" id="IPR052564">
    <property type="entry name" value="N-acetyltrans/Recomb-assoc"/>
</dbReference>
<dbReference type="Proteomes" id="UP001259572">
    <property type="component" value="Unassembled WGS sequence"/>
</dbReference>
<dbReference type="EC" id="2.3.1.-" evidence="2"/>
<dbReference type="Pfam" id="PF13673">
    <property type="entry name" value="Acetyltransf_10"/>
    <property type="match status" value="1"/>
</dbReference>
<dbReference type="RefSeq" id="WP_315727919.1">
    <property type="nucleotide sequence ID" value="NZ_JAVUPU010000010.1"/>
</dbReference>
<gene>
    <name evidence="2" type="ORF">RQX22_16620</name>
</gene>
<organism evidence="2 3">
    <name type="scientific">Sphingosinicella rhizophila</name>
    <dbReference type="NCBI Taxonomy" id="3050082"/>
    <lineage>
        <taxon>Bacteria</taxon>
        <taxon>Pseudomonadati</taxon>
        <taxon>Pseudomonadota</taxon>
        <taxon>Alphaproteobacteria</taxon>
        <taxon>Sphingomonadales</taxon>
        <taxon>Sphingosinicellaceae</taxon>
        <taxon>Sphingosinicella</taxon>
    </lineage>
</organism>
<feature type="domain" description="N-acetyltransferase" evidence="1">
    <location>
        <begin position="6"/>
        <end position="158"/>
    </location>
</feature>
<keyword evidence="2" id="KW-0808">Transferase</keyword>
<accession>A0ABU3QB30</accession>
<evidence type="ECO:0000313" key="3">
    <source>
        <dbReference type="Proteomes" id="UP001259572"/>
    </source>
</evidence>
<keyword evidence="3" id="KW-1185">Reference proteome</keyword>
<dbReference type="EMBL" id="JAVUPU010000010">
    <property type="protein sequence ID" value="MDT9600586.1"/>
    <property type="molecule type" value="Genomic_DNA"/>
</dbReference>
<protein>
    <submittedName>
        <fullName evidence="2">GNAT family N-acetyltransferase</fullName>
        <ecNumber evidence="2">2.3.1.-</ecNumber>
    </submittedName>
</protein>
<dbReference type="PANTHER" id="PTHR43451:SF1">
    <property type="entry name" value="ACETYLTRANSFERASE"/>
    <property type="match status" value="1"/>
</dbReference>
<dbReference type="PROSITE" id="PS51186">
    <property type="entry name" value="GNAT"/>
    <property type="match status" value="1"/>
</dbReference>
<dbReference type="PANTHER" id="PTHR43451">
    <property type="entry name" value="ACETYLTRANSFERASE (GNAT) FAMILY PROTEIN"/>
    <property type="match status" value="1"/>
</dbReference>